<evidence type="ECO:0000313" key="2">
    <source>
        <dbReference type="EnsemblPlants" id="ORUFI07G23340.1"/>
    </source>
</evidence>
<reference evidence="2" key="2">
    <citation type="submission" date="2015-06" db="UniProtKB">
        <authorList>
            <consortium name="EnsemblPlants"/>
        </authorList>
    </citation>
    <scope>IDENTIFICATION</scope>
</reference>
<dbReference type="HOGENOM" id="CLU_1889184_0_0_1"/>
<feature type="compositionally biased region" description="Low complexity" evidence="1">
    <location>
        <begin position="17"/>
        <end position="26"/>
    </location>
</feature>
<feature type="region of interest" description="Disordered" evidence="1">
    <location>
        <begin position="1"/>
        <end position="76"/>
    </location>
</feature>
<dbReference type="AlphaFoldDB" id="A0A0E0QBA6"/>
<name>A0A0E0QBA6_ORYRU</name>
<dbReference type="OMA" id="LTHCERP"/>
<sequence>MAARPSRRRRPGREAAEAATTRGGAAMSPRRVRWRWTTPKAGATAEDPETGGDNPEGGSAADAPDEGSAAEEARRGRGTAAWIADMAKNILFLVLRLNTILTHCERPKETIARKGTTDNRWMLGNADGRNVISGA</sequence>
<reference evidence="3" key="1">
    <citation type="submission" date="2013-06" db="EMBL/GenBank/DDBJ databases">
        <authorList>
            <person name="Zhao Q."/>
        </authorList>
    </citation>
    <scope>NUCLEOTIDE SEQUENCE</scope>
    <source>
        <strain evidence="3">cv. W1943</strain>
    </source>
</reference>
<feature type="compositionally biased region" description="Basic residues" evidence="1">
    <location>
        <begin position="1"/>
        <end position="11"/>
    </location>
</feature>
<dbReference type="Proteomes" id="UP000008022">
    <property type="component" value="Unassembled WGS sequence"/>
</dbReference>
<dbReference type="Gramene" id="ORUFI07G23340.1">
    <property type="protein sequence ID" value="ORUFI07G23340.1"/>
    <property type="gene ID" value="ORUFI07G23340"/>
</dbReference>
<evidence type="ECO:0000313" key="3">
    <source>
        <dbReference type="Proteomes" id="UP000008022"/>
    </source>
</evidence>
<protein>
    <submittedName>
        <fullName evidence="2">Uncharacterized protein</fullName>
    </submittedName>
</protein>
<organism evidence="2 3">
    <name type="scientific">Oryza rufipogon</name>
    <name type="common">Brownbeard rice</name>
    <name type="synonym">Asian wild rice</name>
    <dbReference type="NCBI Taxonomy" id="4529"/>
    <lineage>
        <taxon>Eukaryota</taxon>
        <taxon>Viridiplantae</taxon>
        <taxon>Streptophyta</taxon>
        <taxon>Embryophyta</taxon>
        <taxon>Tracheophyta</taxon>
        <taxon>Spermatophyta</taxon>
        <taxon>Magnoliopsida</taxon>
        <taxon>Liliopsida</taxon>
        <taxon>Poales</taxon>
        <taxon>Poaceae</taxon>
        <taxon>BOP clade</taxon>
        <taxon>Oryzoideae</taxon>
        <taxon>Oryzeae</taxon>
        <taxon>Oryzinae</taxon>
        <taxon>Oryza</taxon>
    </lineage>
</organism>
<evidence type="ECO:0000256" key="1">
    <source>
        <dbReference type="SAM" id="MobiDB-lite"/>
    </source>
</evidence>
<accession>A0A0E0QBA6</accession>
<dbReference type="EnsemblPlants" id="ORUFI07G23340.1">
    <property type="protein sequence ID" value="ORUFI07G23340.1"/>
    <property type="gene ID" value="ORUFI07G23340"/>
</dbReference>
<proteinExistence type="predicted"/>
<keyword evidence="3" id="KW-1185">Reference proteome</keyword>